<dbReference type="AlphaFoldDB" id="A0A0A8XQW5"/>
<reference evidence="1" key="2">
    <citation type="journal article" date="2015" name="Data Brief">
        <title>Shoot transcriptome of the giant reed, Arundo donax.</title>
        <authorList>
            <person name="Barrero R.A."/>
            <person name="Guerrero F.D."/>
            <person name="Moolhuijzen P."/>
            <person name="Goolsby J.A."/>
            <person name="Tidwell J."/>
            <person name="Bellgard S.E."/>
            <person name="Bellgard M.I."/>
        </authorList>
    </citation>
    <scope>NUCLEOTIDE SEQUENCE</scope>
    <source>
        <tissue evidence="1">Shoot tissue taken approximately 20 cm above the soil surface</tissue>
    </source>
</reference>
<organism evidence="1">
    <name type="scientific">Arundo donax</name>
    <name type="common">Giant reed</name>
    <name type="synonym">Donax arundinaceus</name>
    <dbReference type="NCBI Taxonomy" id="35708"/>
    <lineage>
        <taxon>Eukaryota</taxon>
        <taxon>Viridiplantae</taxon>
        <taxon>Streptophyta</taxon>
        <taxon>Embryophyta</taxon>
        <taxon>Tracheophyta</taxon>
        <taxon>Spermatophyta</taxon>
        <taxon>Magnoliopsida</taxon>
        <taxon>Liliopsida</taxon>
        <taxon>Poales</taxon>
        <taxon>Poaceae</taxon>
        <taxon>PACMAD clade</taxon>
        <taxon>Arundinoideae</taxon>
        <taxon>Arundineae</taxon>
        <taxon>Arundo</taxon>
    </lineage>
</organism>
<protein>
    <submittedName>
        <fullName evidence="1">Uncharacterized protein</fullName>
    </submittedName>
</protein>
<accession>A0A0A8XQW5</accession>
<evidence type="ECO:0000313" key="1">
    <source>
        <dbReference type="EMBL" id="JAD16191.1"/>
    </source>
</evidence>
<proteinExistence type="predicted"/>
<dbReference type="EMBL" id="GBRH01179343">
    <property type="protein sequence ID" value="JAE18553.1"/>
    <property type="molecule type" value="Transcribed_RNA"/>
</dbReference>
<dbReference type="EMBL" id="GBRH01281704">
    <property type="protein sequence ID" value="JAD16191.1"/>
    <property type="molecule type" value="Transcribed_RNA"/>
</dbReference>
<name>A0A0A8XQW5_ARUDO</name>
<reference evidence="1" key="1">
    <citation type="submission" date="2014-09" db="EMBL/GenBank/DDBJ databases">
        <authorList>
            <person name="Magalhaes I.L.F."/>
            <person name="Oliveira U."/>
            <person name="Santos F.R."/>
            <person name="Vidigal T.H.D.A."/>
            <person name="Brescovit A.D."/>
            <person name="Santos A.J."/>
        </authorList>
    </citation>
    <scope>NUCLEOTIDE SEQUENCE</scope>
    <source>
        <tissue evidence="1">Shoot tissue taken approximately 20 cm above the soil surface</tissue>
    </source>
</reference>
<sequence length="45" mass="5161">MQLNDKAFKYELCADAYLMHLEHNRAKACTSSIPMTTALNMRKLS</sequence>